<accession>A0A6V8MHA3</accession>
<name>A0A6V8MHA3_9BACT</name>
<organism evidence="2 3">
    <name type="scientific">Geomonas silvestris</name>
    <dbReference type="NCBI Taxonomy" id="2740184"/>
    <lineage>
        <taxon>Bacteria</taxon>
        <taxon>Pseudomonadati</taxon>
        <taxon>Thermodesulfobacteriota</taxon>
        <taxon>Desulfuromonadia</taxon>
        <taxon>Geobacterales</taxon>
        <taxon>Geobacteraceae</taxon>
        <taxon>Geomonas</taxon>
    </lineage>
</organism>
<dbReference type="EMBL" id="BLXX01000003">
    <property type="protein sequence ID" value="GFO59183.1"/>
    <property type="molecule type" value="Genomic_DNA"/>
</dbReference>
<comment type="caution">
    <text evidence="2">The sequence shown here is derived from an EMBL/GenBank/DDBJ whole genome shotgun (WGS) entry which is preliminary data.</text>
</comment>
<sequence length="159" mass="16954">MKVSRHTQRRFLTALLLTVVYLLMTLSPLAPLALRSPHLAHALTGECVGDCDICGCSPAQRANHTCCCAKKKRFDQHEKTRECCKPKGAQGTPVLKCSCPCGSAKQVTLLNFAKSEAIPFSFTPALATPLSAPPPAAAPSQPVSRLAEPPEPPPRLLAS</sequence>
<proteinExistence type="predicted"/>
<reference evidence="3" key="1">
    <citation type="submission" date="2020-06" db="EMBL/GenBank/DDBJ databases">
        <title>Draft genomic sequence of Geomonas sp. Red330.</title>
        <authorList>
            <person name="Itoh H."/>
            <person name="Zhenxing X."/>
            <person name="Ushijima N."/>
            <person name="Masuda Y."/>
            <person name="Shiratori Y."/>
            <person name="Senoo K."/>
        </authorList>
    </citation>
    <scope>NUCLEOTIDE SEQUENCE [LARGE SCALE GENOMIC DNA]</scope>
    <source>
        <strain evidence="3">Red330</strain>
    </source>
</reference>
<feature type="compositionally biased region" description="Pro residues" evidence="1">
    <location>
        <begin position="149"/>
        <end position="159"/>
    </location>
</feature>
<feature type="region of interest" description="Disordered" evidence="1">
    <location>
        <begin position="131"/>
        <end position="159"/>
    </location>
</feature>
<evidence type="ECO:0000313" key="3">
    <source>
        <dbReference type="Proteomes" id="UP000556026"/>
    </source>
</evidence>
<evidence type="ECO:0000313" key="2">
    <source>
        <dbReference type="EMBL" id="GFO59183.1"/>
    </source>
</evidence>
<protein>
    <submittedName>
        <fullName evidence="2">Uncharacterized protein</fullName>
    </submittedName>
</protein>
<dbReference type="Proteomes" id="UP000556026">
    <property type="component" value="Unassembled WGS sequence"/>
</dbReference>
<dbReference type="AlphaFoldDB" id="A0A6V8MHA3"/>
<evidence type="ECO:0000256" key="1">
    <source>
        <dbReference type="SAM" id="MobiDB-lite"/>
    </source>
</evidence>
<dbReference type="RefSeq" id="WP_183354015.1">
    <property type="nucleotide sequence ID" value="NZ_BLXX01000003.1"/>
</dbReference>
<keyword evidence="3" id="KW-1185">Reference proteome</keyword>
<gene>
    <name evidence="2" type="ORF">GMST_15080</name>
</gene>